<dbReference type="SUPFAM" id="SSF161093">
    <property type="entry name" value="MgtE membrane domain-like"/>
    <property type="match status" value="1"/>
</dbReference>
<dbReference type="Pfam" id="PF01769">
    <property type="entry name" value="MgtE"/>
    <property type="match status" value="1"/>
</dbReference>
<keyword evidence="3" id="KW-0813">Transport</keyword>
<dbReference type="PANTHER" id="PTHR43773:SF1">
    <property type="entry name" value="MAGNESIUM TRANSPORTER MGTE"/>
    <property type="match status" value="1"/>
</dbReference>
<evidence type="ECO:0000313" key="12">
    <source>
        <dbReference type="Proteomes" id="UP000464178"/>
    </source>
</evidence>
<dbReference type="RefSeq" id="WP_162670982.1">
    <property type="nucleotide sequence ID" value="NZ_LR593886.1"/>
</dbReference>
<dbReference type="InterPro" id="IPR006669">
    <property type="entry name" value="MgtE_transporter"/>
</dbReference>
<feature type="transmembrane region" description="Helical" evidence="9">
    <location>
        <begin position="311"/>
        <end position="332"/>
    </location>
</feature>
<feature type="domain" description="CBS" evidence="10">
    <location>
        <begin position="81"/>
        <end position="137"/>
    </location>
</feature>
<keyword evidence="4 9" id="KW-0812">Transmembrane</keyword>
<organism evidence="11 12">
    <name type="scientific">Gemmata massiliana</name>
    <dbReference type="NCBI Taxonomy" id="1210884"/>
    <lineage>
        <taxon>Bacteria</taxon>
        <taxon>Pseudomonadati</taxon>
        <taxon>Planctomycetota</taxon>
        <taxon>Planctomycetia</taxon>
        <taxon>Gemmatales</taxon>
        <taxon>Gemmataceae</taxon>
        <taxon>Gemmata</taxon>
    </lineage>
</organism>
<reference evidence="11 12" key="1">
    <citation type="submission" date="2019-05" db="EMBL/GenBank/DDBJ databases">
        <authorList>
            <consortium name="Science for Life Laboratories"/>
        </authorList>
    </citation>
    <scope>NUCLEOTIDE SEQUENCE [LARGE SCALE GENOMIC DNA]</scope>
    <source>
        <strain evidence="11">Soil9</strain>
    </source>
</reference>
<name>A0A6P2D716_9BACT</name>
<feature type="transmembrane region" description="Helical" evidence="9">
    <location>
        <begin position="249"/>
        <end position="270"/>
    </location>
</feature>
<evidence type="ECO:0000256" key="6">
    <source>
        <dbReference type="ARBA" id="ARBA00022989"/>
    </source>
</evidence>
<evidence type="ECO:0000256" key="5">
    <source>
        <dbReference type="ARBA" id="ARBA00022842"/>
    </source>
</evidence>
<evidence type="ECO:0000256" key="1">
    <source>
        <dbReference type="ARBA" id="ARBA00004141"/>
    </source>
</evidence>
<dbReference type="InterPro" id="IPR046342">
    <property type="entry name" value="CBS_dom_sf"/>
</dbReference>
<accession>A0A6P2D716</accession>
<dbReference type="InterPro" id="IPR036739">
    <property type="entry name" value="SLC41_membr_dom_sf"/>
</dbReference>
<keyword evidence="8" id="KW-0129">CBS domain</keyword>
<dbReference type="SUPFAM" id="SSF54631">
    <property type="entry name" value="CBS-domain pair"/>
    <property type="match status" value="1"/>
</dbReference>
<evidence type="ECO:0000256" key="4">
    <source>
        <dbReference type="ARBA" id="ARBA00022692"/>
    </source>
</evidence>
<dbReference type="Gene3D" id="1.10.357.20">
    <property type="entry name" value="SLC41 divalent cation transporters, integral membrane domain"/>
    <property type="match status" value="1"/>
</dbReference>
<evidence type="ECO:0000259" key="10">
    <source>
        <dbReference type="PROSITE" id="PS51371"/>
    </source>
</evidence>
<evidence type="ECO:0000256" key="8">
    <source>
        <dbReference type="PROSITE-ProRule" id="PRU00703"/>
    </source>
</evidence>
<dbReference type="EMBL" id="LR593886">
    <property type="protein sequence ID" value="VTR96939.1"/>
    <property type="molecule type" value="Genomic_DNA"/>
</dbReference>
<proteinExistence type="inferred from homology"/>
<comment type="subcellular location">
    <subcellularLocation>
        <location evidence="1">Membrane</location>
        <topology evidence="1">Multi-pass membrane protein</topology>
    </subcellularLocation>
</comment>
<dbReference type="Proteomes" id="UP000464178">
    <property type="component" value="Chromosome"/>
</dbReference>
<dbReference type="AlphaFoldDB" id="A0A6P2D716"/>
<feature type="transmembrane region" description="Helical" evidence="9">
    <location>
        <begin position="174"/>
        <end position="196"/>
    </location>
</feature>
<dbReference type="SMART" id="SM00116">
    <property type="entry name" value="CBS"/>
    <property type="match status" value="2"/>
</dbReference>
<dbReference type="PROSITE" id="PS51371">
    <property type="entry name" value="CBS"/>
    <property type="match status" value="2"/>
</dbReference>
<keyword evidence="5" id="KW-0460">Magnesium</keyword>
<gene>
    <name evidence="11" type="ORF">SOIL9_09700</name>
</gene>
<dbReference type="CDD" id="cd04606">
    <property type="entry name" value="CBS_pair_Mg_transporter"/>
    <property type="match status" value="1"/>
</dbReference>
<keyword evidence="7 9" id="KW-0472">Membrane</keyword>
<keyword evidence="12" id="KW-1185">Reference proteome</keyword>
<dbReference type="InterPro" id="IPR000644">
    <property type="entry name" value="CBS_dom"/>
</dbReference>
<feature type="domain" description="CBS" evidence="10">
    <location>
        <begin position="18"/>
        <end position="79"/>
    </location>
</feature>
<dbReference type="Pfam" id="PF00571">
    <property type="entry name" value="CBS"/>
    <property type="match status" value="2"/>
</dbReference>
<evidence type="ECO:0000256" key="7">
    <source>
        <dbReference type="ARBA" id="ARBA00023136"/>
    </source>
</evidence>
<feature type="transmembrane region" description="Helical" evidence="9">
    <location>
        <begin position="202"/>
        <end position="228"/>
    </location>
</feature>
<evidence type="ECO:0000313" key="11">
    <source>
        <dbReference type="EMBL" id="VTR96939.1"/>
    </source>
</evidence>
<protein>
    <recommendedName>
        <fullName evidence="10">CBS domain-containing protein</fullName>
    </recommendedName>
</protein>
<sequence>MPLHLTEAQLNEPVTTYMRTDFATLDPEWTVGEALAHMRKHPPPGRIIYFYVVDAALRLVGVVPTRRLLLATLETPVKSVMIASVIAIPTSATLLDACEFFTMHRLLAFPVVDEMRRLLGVIDIEAYAEELAETGESTPAPASPGSRDDVFQLIGVRLTRSQQARPLVAFRGRFPWLLCNVAGGTLAAVLVEIYHAELNWQHAVLALFIPVVLALAESVAIQSVTLALEAFRETGPSWRELFRRLRPEALTGLLLGLATGLLVGVIAAIWQNLAVLFLIVLGGIGIGVTCAAVAGMAVPHVLRLLKRDPQVAAGPIALTCADVAALLAYFNLARLLT</sequence>
<feature type="transmembrane region" description="Helical" evidence="9">
    <location>
        <begin position="276"/>
        <end position="299"/>
    </location>
</feature>
<dbReference type="PANTHER" id="PTHR43773">
    <property type="entry name" value="MAGNESIUM TRANSPORTER MGTE"/>
    <property type="match status" value="1"/>
</dbReference>
<comment type="similarity">
    <text evidence="2">Belongs to the SLC41A transporter family.</text>
</comment>
<dbReference type="GO" id="GO:0015095">
    <property type="term" value="F:magnesium ion transmembrane transporter activity"/>
    <property type="evidence" value="ECO:0007669"/>
    <property type="project" value="InterPro"/>
</dbReference>
<dbReference type="GO" id="GO:0016020">
    <property type="term" value="C:membrane"/>
    <property type="evidence" value="ECO:0007669"/>
    <property type="project" value="UniProtKB-SubCell"/>
</dbReference>
<dbReference type="Gene3D" id="3.10.580.10">
    <property type="entry name" value="CBS-domain"/>
    <property type="match status" value="1"/>
</dbReference>
<dbReference type="KEGG" id="gms:SOIL9_09700"/>
<dbReference type="InterPro" id="IPR006667">
    <property type="entry name" value="SLC41_membr_dom"/>
</dbReference>
<evidence type="ECO:0000256" key="3">
    <source>
        <dbReference type="ARBA" id="ARBA00022448"/>
    </source>
</evidence>
<keyword evidence="6 9" id="KW-1133">Transmembrane helix</keyword>
<evidence type="ECO:0000256" key="2">
    <source>
        <dbReference type="ARBA" id="ARBA00009749"/>
    </source>
</evidence>
<evidence type="ECO:0000256" key="9">
    <source>
        <dbReference type="SAM" id="Phobius"/>
    </source>
</evidence>